<dbReference type="GO" id="GO:0032259">
    <property type="term" value="P:methylation"/>
    <property type="evidence" value="ECO:0007669"/>
    <property type="project" value="UniProtKB-KW"/>
</dbReference>
<keyword evidence="2" id="KW-0808">Transferase</keyword>
<name>K6YEZ4_9ALTE</name>
<protein>
    <submittedName>
        <fullName evidence="2">Tocopherol O-methyltransferase</fullName>
        <ecNumber evidence="2">2.1.1.95</ecNumber>
    </submittedName>
</protein>
<evidence type="ECO:0000313" key="2">
    <source>
        <dbReference type="EMBL" id="GAC15208.1"/>
    </source>
</evidence>
<feature type="domain" description="Methyltransferase type 11" evidence="1">
    <location>
        <begin position="156"/>
        <end position="250"/>
    </location>
</feature>
<dbReference type="InterPro" id="IPR013216">
    <property type="entry name" value="Methyltransf_11"/>
</dbReference>
<dbReference type="Gene3D" id="3.40.50.150">
    <property type="entry name" value="Vaccinia Virus protein VP39"/>
    <property type="match status" value="2"/>
</dbReference>
<dbReference type="InterPro" id="IPR029063">
    <property type="entry name" value="SAM-dependent_MTases_sf"/>
</dbReference>
<dbReference type="eggNOG" id="COG2226">
    <property type="taxonomic scope" value="Bacteria"/>
</dbReference>
<proteinExistence type="predicted"/>
<dbReference type="SUPFAM" id="SSF53335">
    <property type="entry name" value="S-adenosyl-L-methionine-dependent methyltransferases"/>
    <property type="match status" value="1"/>
</dbReference>
<comment type="caution">
    <text evidence="2">The sequence shown here is derived from an EMBL/GenBank/DDBJ whole genome shotgun (WGS) entry which is preliminary data.</text>
</comment>
<dbReference type="GO" id="GO:0050342">
    <property type="term" value="F:tocopherol C-methyltransferase activity"/>
    <property type="evidence" value="ECO:0007669"/>
    <property type="project" value="UniProtKB-EC"/>
</dbReference>
<keyword evidence="3" id="KW-1185">Reference proteome</keyword>
<dbReference type="PANTHER" id="PTHR43861">
    <property type="entry name" value="TRANS-ACONITATE 2-METHYLTRANSFERASE-RELATED"/>
    <property type="match status" value="1"/>
</dbReference>
<dbReference type="Pfam" id="PF08241">
    <property type="entry name" value="Methyltransf_11"/>
    <property type="match status" value="1"/>
</dbReference>
<dbReference type="STRING" id="1127673.GLIP_2583"/>
<dbReference type="AlphaFoldDB" id="K6YEZ4"/>
<dbReference type="eggNOG" id="COG4627">
    <property type="taxonomic scope" value="Bacteria"/>
</dbReference>
<keyword evidence="2" id="KW-0489">Methyltransferase</keyword>
<dbReference type="CDD" id="cd02440">
    <property type="entry name" value="AdoMet_MTases"/>
    <property type="match status" value="1"/>
</dbReference>
<sequence length="317" mass="35743">MEADATLINWFKALRVGGKLYLNLLDSDYYAQLWLNAQWDEKSLRDESSDARQAFAGLFGSQQGSNPKFDDYSTDYTHVHKSAYNRKRLTFLLERAGFVDVEMIADKEKLKAVASKSMNVGERQISTNYDNIRLDHKNRYQFACDQLQEESPNTVLDLACGIGYGTLMLANATNAKVTGVDIDQGAIDYANSYYSNSNTQFLREDARLLTLPDATFDAVVSFETIEHVEFDLELISKFYQLLKPGGRLICSTPNEDVMPYDPVNFKYHIKHYTNNELLALLKSAGFLNVELFAQHDPNTGDVVMGQDGSFIIAVATK</sequence>
<dbReference type="GO" id="GO:0008757">
    <property type="term" value="F:S-adenosylmethionine-dependent methyltransferase activity"/>
    <property type="evidence" value="ECO:0007669"/>
    <property type="project" value="InterPro"/>
</dbReference>
<dbReference type="EC" id="2.1.1.95" evidence="2"/>
<accession>K6YEZ4</accession>
<gene>
    <name evidence="2" type="ORF">GLIP_2583</name>
</gene>
<dbReference type="Proteomes" id="UP000006334">
    <property type="component" value="Unassembled WGS sequence"/>
</dbReference>
<evidence type="ECO:0000259" key="1">
    <source>
        <dbReference type="Pfam" id="PF08241"/>
    </source>
</evidence>
<reference evidence="2 3" key="1">
    <citation type="journal article" date="2017" name="Antonie Van Leeuwenhoek">
        <title>Rhizobium rhizosphaerae sp. nov., a novel species isolated from rice rhizosphere.</title>
        <authorList>
            <person name="Zhao J.J."/>
            <person name="Zhang J."/>
            <person name="Zhang R.J."/>
            <person name="Zhang C.W."/>
            <person name="Yin H.Q."/>
            <person name="Zhang X.X."/>
        </authorList>
    </citation>
    <scope>NUCLEOTIDE SEQUENCE [LARGE SCALE GENOMIC DNA]</scope>
    <source>
        <strain evidence="2 3">E3</strain>
    </source>
</reference>
<organism evidence="2 3">
    <name type="scientific">Aliiglaciecola lipolytica E3</name>
    <dbReference type="NCBI Taxonomy" id="1127673"/>
    <lineage>
        <taxon>Bacteria</taxon>
        <taxon>Pseudomonadati</taxon>
        <taxon>Pseudomonadota</taxon>
        <taxon>Gammaproteobacteria</taxon>
        <taxon>Alteromonadales</taxon>
        <taxon>Alteromonadaceae</taxon>
        <taxon>Aliiglaciecola</taxon>
    </lineage>
</organism>
<evidence type="ECO:0000313" key="3">
    <source>
        <dbReference type="Proteomes" id="UP000006334"/>
    </source>
</evidence>
<dbReference type="EMBL" id="BAEN01000049">
    <property type="protein sequence ID" value="GAC15208.1"/>
    <property type="molecule type" value="Genomic_DNA"/>
</dbReference>